<dbReference type="SMART" id="SM00904">
    <property type="entry name" value="Flavokinase"/>
    <property type="match status" value="1"/>
</dbReference>
<evidence type="ECO:0000256" key="1">
    <source>
        <dbReference type="ARBA" id="ARBA00012105"/>
    </source>
</evidence>
<dbReference type="EC" id="2.7.1.26" evidence="1"/>
<sequence length="132" mass="14781">MIYQLHPTTYYCQTITGQNRGAGLGFPTINIIPPSDFPYDLGIYAGWISIGNNLLKAAIHYGPTPVFNNTETSLEVHVINAQISERPEEVAIQLVTKIRDIKNFKTTQELKAQIKKDVVQIDSLLDILNPKN</sequence>
<dbReference type="InterPro" id="IPR023468">
    <property type="entry name" value="Riboflavin_kinase"/>
</dbReference>
<dbReference type="PANTHER" id="PTHR22749">
    <property type="entry name" value="RIBOFLAVIN KINASE/FMN ADENYLYLTRANSFERASE"/>
    <property type="match status" value="1"/>
</dbReference>
<gene>
    <name evidence="9" type="ORF">COU10_01570</name>
</gene>
<evidence type="ECO:0000259" key="8">
    <source>
        <dbReference type="SMART" id="SM00904"/>
    </source>
</evidence>
<protein>
    <recommendedName>
        <fullName evidence="1">riboflavin kinase</fullName>
        <ecNumber evidence="1">2.7.1.26</ecNumber>
    </recommendedName>
</protein>
<reference evidence="10" key="1">
    <citation type="submission" date="2017-09" db="EMBL/GenBank/DDBJ databases">
        <title>Depth-based differentiation of microbial function through sediment-hosted aquifers and enrichment of novel symbionts in the deep terrestrial subsurface.</title>
        <authorList>
            <person name="Probst A.J."/>
            <person name="Ladd B."/>
            <person name="Jarett J.K."/>
            <person name="Geller-Mcgrath D.E."/>
            <person name="Sieber C.M.K."/>
            <person name="Emerson J.B."/>
            <person name="Anantharaman K."/>
            <person name="Thomas B.C."/>
            <person name="Malmstrom R."/>
            <person name="Stieglmeier M."/>
            <person name="Klingl A."/>
            <person name="Woyke T."/>
            <person name="Ryan C.M."/>
            <person name="Banfield J.F."/>
        </authorList>
    </citation>
    <scope>NUCLEOTIDE SEQUENCE [LARGE SCALE GENOMIC DNA]</scope>
</reference>
<dbReference type="GO" id="GO:0008531">
    <property type="term" value="F:riboflavin kinase activity"/>
    <property type="evidence" value="ECO:0007669"/>
    <property type="project" value="UniProtKB-EC"/>
</dbReference>
<dbReference type="GO" id="GO:0005524">
    <property type="term" value="F:ATP binding"/>
    <property type="evidence" value="ECO:0007669"/>
    <property type="project" value="UniProtKB-KW"/>
</dbReference>
<keyword evidence="2" id="KW-0285">Flavoprotein</keyword>
<evidence type="ECO:0000313" key="9">
    <source>
        <dbReference type="EMBL" id="PIR87998.1"/>
    </source>
</evidence>
<dbReference type="AlphaFoldDB" id="A0A2H0UNL9"/>
<dbReference type="Gene3D" id="2.40.30.30">
    <property type="entry name" value="Riboflavin kinase-like"/>
    <property type="match status" value="1"/>
</dbReference>
<evidence type="ECO:0000256" key="3">
    <source>
        <dbReference type="ARBA" id="ARBA00022643"/>
    </source>
</evidence>
<organism evidence="9 10">
    <name type="scientific">Candidatus Harrisonbacteria bacterium CG10_big_fil_rev_8_21_14_0_10_45_28</name>
    <dbReference type="NCBI Taxonomy" id="1974586"/>
    <lineage>
        <taxon>Bacteria</taxon>
        <taxon>Candidatus Harrisoniibacteriota</taxon>
    </lineage>
</organism>
<feature type="domain" description="Riboflavin kinase" evidence="8">
    <location>
        <begin position="3"/>
        <end position="126"/>
    </location>
</feature>
<dbReference type="EMBL" id="PFBC01000026">
    <property type="protein sequence ID" value="PIR87998.1"/>
    <property type="molecule type" value="Genomic_DNA"/>
</dbReference>
<dbReference type="Pfam" id="PF01687">
    <property type="entry name" value="Flavokinase"/>
    <property type="match status" value="1"/>
</dbReference>
<name>A0A2H0UNL9_9BACT</name>
<keyword evidence="6" id="KW-0067">ATP-binding</keyword>
<dbReference type="PANTHER" id="PTHR22749:SF6">
    <property type="entry name" value="RIBOFLAVIN KINASE"/>
    <property type="match status" value="1"/>
</dbReference>
<comment type="catalytic activity">
    <reaction evidence="7">
        <text>riboflavin + ATP = FMN + ADP + H(+)</text>
        <dbReference type="Rhea" id="RHEA:14357"/>
        <dbReference type="ChEBI" id="CHEBI:15378"/>
        <dbReference type="ChEBI" id="CHEBI:30616"/>
        <dbReference type="ChEBI" id="CHEBI:57986"/>
        <dbReference type="ChEBI" id="CHEBI:58210"/>
        <dbReference type="ChEBI" id="CHEBI:456216"/>
        <dbReference type="EC" id="2.7.1.26"/>
    </reaction>
</comment>
<dbReference type="GO" id="GO:0009398">
    <property type="term" value="P:FMN biosynthetic process"/>
    <property type="evidence" value="ECO:0007669"/>
    <property type="project" value="TreeGrafter"/>
</dbReference>
<dbReference type="Proteomes" id="UP000230903">
    <property type="component" value="Unassembled WGS sequence"/>
</dbReference>
<evidence type="ECO:0000256" key="4">
    <source>
        <dbReference type="ARBA" id="ARBA00022679"/>
    </source>
</evidence>
<dbReference type="SUPFAM" id="SSF82114">
    <property type="entry name" value="Riboflavin kinase-like"/>
    <property type="match status" value="1"/>
</dbReference>
<dbReference type="InterPro" id="IPR015865">
    <property type="entry name" value="Riboflavin_kinase_bac/euk"/>
</dbReference>
<evidence type="ECO:0000256" key="7">
    <source>
        <dbReference type="ARBA" id="ARBA00047880"/>
    </source>
</evidence>
<proteinExistence type="predicted"/>
<evidence type="ECO:0000256" key="5">
    <source>
        <dbReference type="ARBA" id="ARBA00022741"/>
    </source>
</evidence>
<evidence type="ECO:0000256" key="6">
    <source>
        <dbReference type="ARBA" id="ARBA00022840"/>
    </source>
</evidence>
<evidence type="ECO:0000313" key="10">
    <source>
        <dbReference type="Proteomes" id="UP000230903"/>
    </source>
</evidence>
<dbReference type="InterPro" id="IPR023465">
    <property type="entry name" value="Riboflavin_kinase_dom_sf"/>
</dbReference>
<keyword evidence="5" id="KW-0547">Nucleotide-binding</keyword>
<comment type="caution">
    <text evidence="9">The sequence shown here is derived from an EMBL/GenBank/DDBJ whole genome shotgun (WGS) entry which is preliminary data.</text>
</comment>
<accession>A0A2H0UNL9</accession>
<keyword evidence="4" id="KW-0808">Transferase</keyword>
<dbReference type="GO" id="GO:0009231">
    <property type="term" value="P:riboflavin biosynthetic process"/>
    <property type="evidence" value="ECO:0007669"/>
    <property type="project" value="InterPro"/>
</dbReference>
<evidence type="ECO:0000256" key="2">
    <source>
        <dbReference type="ARBA" id="ARBA00022630"/>
    </source>
</evidence>
<keyword evidence="3" id="KW-0288">FMN</keyword>